<accession>A0AA88N964</accession>
<feature type="compositionally biased region" description="Polar residues" evidence="1">
    <location>
        <begin position="50"/>
        <end position="60"/>
    </location>
</feature>
<gene>
    <name evidence="2" type="ORF">Q5P01_006531</name>
</gene>
<name>A0AA88N964_CHASR</name>
<comment type="caution">
    <text evidence="2">The sequence shown here is derived from an EMBL/GenBank/DDBJ whole genome shotgun (WGS) entry which is preliminary data.</text>
</comment>
<protein>
    <submittedName>
        <fullName evidence="2">Uncharacterized protein</fullName>
    </submittedName>
</protein>
<dbReference type="EMBL" id="JAUPFM010000004">
    <property type="protein sequence ID" value="KAK2853870.1"/>
    <property type="molecule type" value="Genomic_DNA"/>
</dbReference>
<keyword evidence="3" id="KW-1185">Reference proteome</keyword>
<evidence type="ECO:0000256" key="1">
    <source>
        <dbReference type="SAM" id="MobiDB-lite"/>
    </source>
</evidence>
<reference evidence="2" key="1">
    <citation type="submission" date="2023-07" db="EMBL/GenBank/DDBJ databases">
        <title>Chromosome-level Genome Assembly of Striped Snakehead (Channa striata).</title>
        <authorList>
            <person name="Liu H."/>
        </authorList>
    </citation>
    <scope>NUCLEOTIDE SEQUENCE</scope>
    <source>
        <strain evidence="2">Gz</strain>
        <tissue evidence="2">Muscle</tissue>
    </source>
</reference>
<sequence>MCEGEQLTVPVIASLKAELLKHLESNEDDSDVLKEMERVMFEDLSDRYSDQGTLHTTSTLDPHIKGAASH</sequence>
<dbReference type="Proteomes" id="UP001187415">
    <property type="component" value="Unassembled WGS sequence"/>
</dbReference>
<feature type="region of interest" description="Disordered" evidence="1">
    <location>
        <begin position="50"/>
        <end position="70"/>
    </location>
</feature>
<evidence type="ECO:0000313" key="2">
    <source>
        <dbReference type="EMBL" id="KAK2853870.1"/>
    </source>
</evidence>
<dbReference type="AlphaFoldDB" id="A0AA88N964"/>
<proteinExistence type="predicted"/>
<organism evidence="2 3">
    <name type="scientific">Channa striata</name>
    <name type="common">Snakehead murrel</name>
    <name type="synonym">Ophicephalus striatus</name>
    <dbReference type="NCBI Taxonomy" id="64152"/>
    <lineage>
        <taxon>Eukaryota</taxon>
        <taxon>Metazoa</taxon>
        <taxon>Chordata</taxon>
        <taxon>Craniata</taxon>
        <taxon>Vertebrata</taxon>
        <taxon>Euteleostomi</taxon>
        <taxon>Actinopterygii</taxon>
        <taxon>Neopterygii</taxon>
        <taxon>Teleostei</taxon>
        <taxon>Neoteleostei</taxon>
        <taxon>Acanthomorphata</taxon>
        <taxon>Anabantaria</taxon>
        <taxon>Anabantiformes</taxon>
        <taxon>Channoidei</taxon>
        <taxon>Channidae</taxon>
        <taxon>Channa</taxon>
    </lineage>
</organism>
<evidence type="ECO:0000313" key="3">
    <source>
        <dbReference type="Proteomes" id="UP001187415"/>
    </source>
</evidence>